<keyword evidence="2" id="KW-1185">Reference proteome</keyword>
<sequence length="141" mass="16200">MQATFEFYPSPYLTQLNYKQDVKRPRKSRGKNRKLLKRAAKRASKQLTIISIKKSKKRVPIHGFNCHGGTRFFILKYVLEWLGAVLCLFRYLFSVASACSDGIALLNEQNVFLFSNSNEIRHSSRNANGLCVQLKRDSALE</sequence>
<name>A0A1I3DNZ4_9LACT</name>
<evidence type="ECO:0000313" key="2">
    <source>
        <dbReference type="Proteomes" id="UP000198668"/>
    </source>
</evidence>
<reference evidence="1 2" key="1">
    <citation type="submission" date="2016-10" db="EMBL/GenBank/DDBJ databases">
        <authorList>
            <person name="de Groot N.N."/>
        </authorList>
    </citation>
    <scope>NUCLEOTIDE SEQUENCE [LARGE SCALE GENOMIC DNA]</scope>
    <source>
        <strain evidence="1 2">DSM 27630</strain>
    </source>
</reference>
<protein>
    <submittedName>
        <fullName evidence="1">Uncharacterized protein</fullName>
    </submittedName>
</protein>
<dbReference type="Proteomes" id="UP000198668">
    <property type="component" value="Unassembled WGS sequence"/>
</dbReference>
<dbReference type="EMBL" id="FOQE01000046">
    <property type="protein sequence ID" value="SFH88383.1"/>
    <property type="molecule type" value="Genomic_DNA"/>
</dbReference>
<organism evidence="1 2">
    <name type="scientific">Pisciglobus halotolerans</name>
    <dbReference type="NCBI Taxonomy" id="745365"/>
    <lineage>
        <taxon>Bacteria</taxon>
        <taxon>Bacillati</taxon>
        <taxon>Bacillota</taxon>
        <taxon>Bacilli</taxon>
        <taxon>Lactobacillales</taxon>
        <taxon>Carnobacteriaceae</taxon>
    </lineage>
</organism>
<evidence type="ECO:0000313" key="1">
    <source>
        <dbReference type="EMBL" id="SFH88383.1"/>
    </source>
</evidence>
<gene>
    <name evidence="1" type="ORF">SAMN04489868_1461</name>
</gene>
<accession>A0A1I3DNZ4</accession>
<proteinExistence type="predicted"/>
<dbReference type="AlphaFoldDB" id="A0A1I3DNZ4"/>